<reference evidence="2 3" key="1">
    <citation type="journal article" date="2017" name="Syst. Appl. Microbiol.">
        <title>Pseudomonas caspiana sp. nov., a citrus pathogen in the Pseudomonas syringae phylogenetic group.</title>
        <authorList>
            <person name="Busquets A."/>
            <person name="Gomila M."/>
            <person name="Beiki F."/>
            <person name="Mulet M."/>
            <person name="Rahimian H."/>
            <person name="Garcia-Valdes E."/>
            <person name="Lalucat J."/>
        </authorList>
    </citation>
    <scope>NUCLEOTIDE SEQUENCE [LARGE SCALE GENOMIC DNA]</scope>
    <source>
        <strain evidence="2 3">FBF102</strain>
    </source>
</reference>
<dbReference type="InterPro" id="IPR021762">
    <property type="entry name" value="DUF3325"/>
</dbReference>
<evidence type="ECO:0008006" key="4">
    <source>
        <dbReference type="Google" id="ProtNLM"/>
    </source>
</evidence>
<keyword evidence="1" id="KW-0472">Membrane</keyword>
<dbReference type="OrthoDB" id="6009065at2"/>
<gene>
    <name evidence="2" type="ORF">AUC60_14960</name>
</gene>
<feature type="transmembrane region" description="Helical" evidence="1">
    <location>
        <begin position="67"/>
        <end position="85"/>
    </location>
</feature>
<comment type="caution">
    <text evidence="2">The sequence shown here is derived from an EMBL/GenBank/DDBJ whole genome shotgun (WGS) entry which is preliminary data.</text>
</comment>
<dbReference type="EMBL" id="LOHF01000012">
    <property type="protein sequence ID" value="OUM72986.1"/>
    <property type="molecule type" value="Genomic_DNA"/>
</dbReference>
<name>A0A1Y3NZH9_9PSED</name>
<dbReference type="RefSeq" id="WP_087268886.1">
    <property type="nucleotide sequence ID" value="NZ_JBJGBV010000013.1"/>
</dbReference>
<organism evidence="2 3">
    <name type="scientific">Pseudomonas caspiana</name>
    <dbReference type="NCBI Taxonomy" id="1451454"/>
    <lineage>
        <taxon>Bacteria</taxon>
        <taxon>Pseudomonadati</taxon>
        <taxon>Pseudomonadota</taxon>
        <taxon>Gammaproteobacteria</taxon>
        <taxon>Pseudomonadales</taxon>
        <taxon>Pseudomonadaceae</taxon>
        <taxon>Pseudomonas</taxon>
    </lineage>
</organism>
<feature type="transmembrane region" description="Helical" evidence="1">
    <location>
        <begin position="42"/>
        <end position="60"/>
    </location>
</feature>
<sequence length="110" mass="11824">MWLATLLCYVGFTALCLSMTKHYGELLHGKISASRSRLLKAVGWLCLALSLWAALASTPIGVGLVQWFAALMGSALLLVFLIPFLPRLVLVLAAAVVLVGPLIFINQMLA</sequence>
<accession>A0A1Y3NZH9</accession>
<evidence type="ECO:0000256" key="1">
    <source>
        <dbReference type="SAM" id="Phobius"/>
    </source>
</evidence>
<dbReference type="AlphaFoldDB" id="A0A1Y3NZH9"/>
<protein>
    <recommendedName>
        <fullName evidence="4">DUF3325 domain-containing protein</fullName>
    </recommendedName>
</protein>
<feature type="transmembrane region" description="Helical" evidence="1">
    <location>
        <begin position="91"/>
        <end position="109"/>
    </location>
</feature>
<keyword evidence="1" id="KW-0812">Transmembrane</keyword>
<proteinExistence type="predicted"/>
<evidence type="ECO:0000313" key="3">
    <source>
        <dbReference type="Proteomes" id="UP000195440"/>
    </source>
</evidence>
<dbReference type="Pfam" id="PF11804">
    <property type="entry name" value="DUF3325"/>
    <property type="match status" value="1"/>
</dbReference>
<keyword evidence="1" id="KW-1133">Transmembrane helix</keyword>
<dbReference type="Proteomes" id="UP000195440">
    <property type="component" value="Unassembled WGS sequence"/>
</dbReference>
<keyword evidence="3" id="KW-1185">Reference proteome</keyword>
<evidence type="ECO:0000313" key="2">
    <source>
        <dbReference type="EMBL" id="OUM72986.1"/>
    </source>
</evidence>